<keyword evidence="2" id="KW-0472">Membrane</keyword>
<dbReference type="Proteomes" id="UP000001631">
    <property type="component" value="Unassembled WGS sequence"/>
</dbReference>
<evidence type="ECO:0000313" key="3">
    <source>
        <dbReference type="EMBL" id="EEH05713.1"/>
    </source>
</evidence>
<keyword evidence="2" id="KW-1133">Transmembrane helix</keyword>
<keyword evidence="4" id="KW-1185">Reference proteome</keyword>
<feature type="transmembrane region" description="Helical" evidence="2">
    <location>
        <begin position="43"/>
        <end position="60"/>
    </location>
</feature>
<evidence type="ECO:0000313" key="4">
    <source>
        <dbReference type="Proteomes" id="UP000001631"/>
    </source>
</evidence>
<reference evidence="3" key="1">
    <citation type="submission" date="2009-02" db="EMBL/GenBank/DDBJ databases">
        <title>The Genome Sequence of Ajellomyces capsulatus strain G186AR.</title>
        <authorList>
            <consortium name="The Broad Institute Genome Sequencing Platform"/>
            <person name="Champion M."/>
            <person name="Cuomo C."/>
            <person name="Ma L.-J."/>
            <person name="Henn M.R."/>
            <person name="Sil A."/>
            <person name="Goldman B."/>
            <person name="Young S.K."/>
            <person name="Kodira C.D."/>
            <person name="Zeng Q."/>
            <person name="Koehrsen M."/>
            <person name="Alvarado L."/>
            <person name="Berlin A."/>
            <person name="Borenstein D."/>
            <person name="Chen Z."/>
            <person name="Engels R."/>
            <person name="Freedman E."/>
            <person name="Gellesch M."/>
            <person name="Goldberg J."/>
            <person name="Griggs A."/>
            <person name="Gujja S."/>
            <person name="Heiman D."/>
            <person name="Hepburn T."/>
            <person name="Howarth C."/>
            <person name="Jen D."/>
            <person name="Larson L."/>
            <person name="Lewis B."/>
            <person name="Mehta T."/>
            <person name="Park D."/>
            <person name="Pearson M."/>
            <person name="Roberts A."/>
            <person name="Saif S."/>
            <person name="Shea T."/>
            <person name="Shenoy N."/>
            <person name="Sisk P."/>
            <person name="Stolte C."/>
            <person name="Sykes S."/>
            <person name="Walk T."/>
            <person name="White J."/>
            <person name="Yandava C."/>
            <person name="Klein B."/>
            <person name="McEwen J.G."/>
            <person name="Puccia R."/>
            <person name="Goldman G.H."/>
            <person name="Felipe M.S."/>
            <person name="Nino-Vega G."/>
            <person name="San-Blas G."/>
            <person name="Taylor J."/>
            <person name="Mendoza L."/>
            <person name="Galagan J."/>
            <person name="Nusbaum C."/>
            <person name="Birren B."/>
        </authorList>
    </citation>
    <scope>NUCLEOTIDE SEQUENCE</scope>
    <source>
        <strain evidence="3">G186AR</strain>
    </source>
</reference>
<evidence type="ECO:0000256" key="2">
    <source>
        <dbReference type="SAM" id="Phobius"/>
    </source>
</evidence>
<dbReference type="VEuPathDB" id="FungiDB:I7I50_06257"/>
<feature type="region of interest" description="Disordered" evidence="1">
    <location>
        <begin position="65"/>
        <end position="87"/>
    </location>
</feature>
<dbReference type="RefSeq" id="XP_045286194.1">
    <property type="nucleotide sequence ID" value="XM_045433026.1"/>
</dbReference>
<dbReference type="GeneID" id="69038993"/>
<accession>C0NS47</accession>
<name>C0NS47_AJECG</name>
<proteinExistence type="predicted"/>
<sequence>MPCKFAAGLIGSGRFRFWQPRCVKVCPRCIFTRGRDIVRRRDGGAMVVVVVMMTMVTMMTDNGSDKAAAGAADTAGNRKQSGMGAENARIRFRTSRLMATE</sequence>
<dbReference type="InParanoid" id="C0NS47"/>
<gene>
    <name evidence="3" type="ORF">HCBG_05977</name>
</gene>
<dbReference type="HOGENOM" id="CLU_2290862_0_0_1"/>
<evidence type="ECO:0000256" key="1">
    <source>
        <dbReference type="SAM" id="MobiDB-lite"/>
    </source>
</evidence>
<organism evidence="3 4">
    <name type="scientific">Ajellomyces capsulatus (strain G186AR / H82 / ATCC MYA-2454 / RMSCC 2432)</name>
    <name type="common">Darling's disease fungus</name>
    <name type="synonym">Histoplasma capsulatum</name>
    <dbReference type="NCBI Taxonomy" id="447093"/>
    <lineage>
        <taxon>Eukaryota</taxon>
        <taxon>Fungi</taxon>
        <taxon>Dikarya</taxon>
        <taxon>Ascomycota</taxon>
        <taxon>Pezizomycotina</taxon>
        <taxon>Eurotiomycetes</taxon>
        <taxon>Eurotiomycetidae</taxon>
        <taxon>Onygenales</taxon>
        <taxon>Ajellomycetaceae</taxon>
        <taxon>Histoplasma</taxon>
    </lineage>
</organism>
<dbReference type="AlphaFoldDB" id="C0NS47"/>
<keyword evidence="2" id="KW-0812">Transmembrane</keyword>
<protein>
    <submittedName>
        <fullName evidence="3">Uncharacterized protein</fullName>
    </submittedName>
</protein>
<dbReference type="EMBL" id="GG663370">
    <property type="protein sequence ID" value="EEH05713.1"/>
    <property type="molecule type" value="Genomic_DNA"/>
</dbReference>
<feature type="compositionally biased region" description="Low complexity" evidence="1">
    <location>
        <begin position="65"/>
        <end position="75"/>
    </location>
</feature>